<evidence type="ECO:0000256" key="5">
    <source>
        <dbReference type="ARBA" id="ARBA00022927"/>
    </source>
</evidence>
<keyword evidence="12" id="KW-1185">Reference proteome</keyword>
<feature type="region of interest" description="Disordered" evidence="8">
    <location>
        <begin position="1"/>
        <end position="25"/>
    </location>
</feature>
<feature type="region of interest" description="Disordered" evidence="8">
    <location>
        <begin position="187"/>
        <end position="211"/>
    </location>
</feature>
<organism evidence="11 12">
    <name type="scientific">Polarella glacialis</name>
    <name type="common">Dinoflagellate</name>
    <dbReference type="NCBI Taxonomy" id="89957"/>
    <lineage>
        <taxon>Eukaryota</taxon>
        <taxon>Sar</taxon>
        <taxon>Alveolata</taxon>
        <taxon>Dinophyceae</taxon>
        <taxon>Suessiales</taxon>
        <taxon>Suessiaceae</taxon>
        <taxon>Polarella</taxon>
    </lineage>
</organism>
<dbReference type="Pfam" id="PF01217">
    <property type="entry name" value="Clat_adaptor_s"/>
    <property type="match status" value="1"/>
</dbReference>
<keyword evidence="3 7" id="KW-0728">SH3 domain</keyword>
<evidence type="ECO:0000256" key="1">
    <source>
        <dbReference type="ARBA" id="ARBA00004308"/>
    </source>
</evidence>
<dbReference type="EMBL" id="CAJNNV010005645">
    <property type="protein sequence ID" value="CAE8592397.1"/>
    <property type="molecule type" value="Genomic_DNA"/>
</dbReference>
<dbReference type="InterPro" id="IPR037151">
    <property type="entry name" value="AlkB-like_sf"/>
</dbReference>
<reference evidence="11" key="1">
    <citation type="submission" date="2021-02" db="EMBL/GenBank/DDBJ databases">
        <authorList>
            <person name="Dougan E. K."/>
            <person name="Rhodes N."/>
            <person name="Thang M."/>
            <person name="Chan C."/>
        </authorList>
    </citation>
    <scope>NUCLEOTIDE SEQUENCE</scope>
</reference>
<keyword evidence="5" id="KW-0653">Protein transport</keyword>
<feature type="compositionally biased region" description="Low complexity" evidence="8">
    <location>
        <begin position="470"/>
        <end position="481"/>
    </location>
</feature>
<feature type="region of interest" description="Disordered" evidence="8">
    <location>
        <begin position="464"/>
        <end position="489"/>
    </location>
</feature>
<dbReference type="InterPro" id="IPR005123">
    <property type="entry name" value="Oxoglu/Fe-dep_dioxygenase_dom"/>
</dbReference>
<dbReference type="PROSITE" id="PS00989">
    <property type="entry name" value="CLAT_ADAPTOR_S"/>
    <property type="match status" value="1"/>
</dbReference>
<dbReference type="InterPro" id="IPR027450">
    <property type="entry name" value="AlkB-like"/>
</dbReference>
<evidence type="ECO:0000313" key="11">
    <source>
        <dbReference type="EMBL" id="CAE8592397.1"/>
    </source>
</evidence>
<dbReference type="GO" id="GO:0012505">
    <property type="term" value="C:endomembrane system"/>
    <property type="evidence" value="ECO:0007669"/>
    <property type="project" value="UniProtKB-SubCell"/>
</dbReference>
<dbReference type="InterPro" id="IPR022775">
    <property type="entry name" value="AP_mu_sigma_su"/>
</dbReference>
<gene>
    <name evidence="11" type="ORF">PGLA1383_LOCUS11052</name>
</gene>
<dbReference type="AlphaFoldDB" id="A0A813E447"/>
<sequence>MVGPGAPKAASSGDGRESQLGGGRRGTRWLAKHRLFRAKLGVKRDAKPVVCKGSDWSRFLSVRSQDCLELIAAKLQRQGDFGKTSHEQSEIITEISRGYSYSSSMFRISPCATPNCRLWVYNRGRWMIGREKLALQGFPVDELDLTGLTESNVELLAGNAMSVTMVGLFLYLVLAYVGFPAEAPDAGRTVERGPSKRSQPKVGPVRSAVDLGPEQDRVPWNSSAYNLIHKLRPPAGGDLILKRTWERILSKCIISFTAVFFLRVARFWVHFSAPRQVSTWSEPFAFAAVRPEQDRVPWNSSAYNLIHKLRPPAGGDLILKRMWERILSKCIISFTAVFFLRVARFWFTSPHPVRYPRGLSHLRSLLCVAGVLALEEGYLELATGRAAEVIYVGADDNEAECGWIYARALESGDKGWLPLDCLDLLPEQLTALGPKPTSNSPAIAVLAVKDPTATAVSQDLPTASTCLGSNDDNNNNTNTNTKTRTHSRESHFASTCQPGCVLGPAVALRGSVADDPGYLALSVGESIIIEYVGSPGRGDAGWLFGHSVDRGFAGWFPADVLTKPLAPAGPPPPQARIALAEAQGTLSSCRTAAAEIQLTEASAAKSSNDQAPVPLQGAPTPVYPHPPSRGSQRQTETGVAAQQPHQGVPATSSWKHADVQGSDKELSLAEVCQAAAAKGLRLVGALAPSGTPWKYPLVDVQNGCFCGHLPAGEGPSPQGTEGLSKQKASSLLRAVMRGIEDVGGWDRPEGAFGTMARGTKWLVDGSCSCPYRYGGITVDPVSPFPPWMHELMQLCLPLCGLLERNHWPNSCNLNCYADGSDSLDWHADDEALFGGRDSDCCIISLSLGEERRFELRPEDRRGGEPPGPTACRLQLRSGDLCTMEGRTQRFYQHRVPKGPKGGGSRLRVNLTWRWIAAHDRRRCGLRTLAQASLLSDVYSVGGMGQPGKARLMRFYYDVAADRQKHIMNSLYRIVSTRVDDNCCCFAEDESLFGTDHKIIYRHFATLYFVFVADSAESELGVLDLIQVFVQVLDSCFENVCELDLIYHYDRVNYILDEIVMSGMVLETNADLVVTSIKETKKLEQEGSTFGF</sequence>
<keyword evidence="6" id="KW-0472">Membrane</keyword>
<evidence type="ECO:0000256" key="7">
    <source>
        <dbReference type="PROSITE-ProRule" id="PRU00192"/>
    </source>
</evidence>
<dbReference type="Gene3D" id="3.30.450.60">
    <property type="match status" value="1"/>
</dbReference>
<evidence type="ECO:0000256" key="8">
    <source>
        <dbReference type="SAM" id="MobiDB-lite"/>
    </source>
</evidence>
<dbReference type="Pfam" id="PF13532">
    <property type="entry name" value="2OG-FeII_Oxy_2"/>
    <property type="match status" value="1"/>
</dbReference>
<dbReference type="InterPro" id="IPR011012">
    <property type="entry name" value="Longin-like_dom_sf"/>
</dbReference>
<evidence type="ECO:0000256" key="6">
    <source>
        <dbReference type="ARBA" id="ARBA00023136"/>
    </source>
</evidence>
<evidence type="ECO:0000259" key="9">
    <source>
        <dbReference type="PROSITE" id="PS50002"/>
    </source>
</evidence>
<keyword evidence="4" id="KW-0813">Transport</keyword>
<feature type="region of interest" description="Disordered" evidence="8">
    <location>
        <begin position="601"/>
        <end position="641"/>
    </location>
</feature>
<comment type="caution">
    <text evidence="11">The sequence shown here is derived from an EMBL/GenBank/DDBJ whole genome shotgun (WGS) entry which is preliminary data.</text>
</comment>
<comment type="subcellular location">
    <subcellularLocation>
        <location evidence="1">Endomembrane system</location>
    </subcellularLocation>
</comment>
<dbReference type="InterPro" id="IPR036028">
    <property type="entry name" value="SH3-like_dom_sf"/>
</dbReference>
<dbReference type="PROSITE" id="PS51471">
    <property type="entry name" value="FE2OG_OXY"/>
    <property type="match status" value="1"/>
</dbReference>
<dbReference type="Proteomes" id="UP000654075">
    <property type="component" value="Unassembled WGS sequence"/>
</dbReference>
<dbReference type="InterPro" id="IPR001452">
    <property type="entry name" value="SH3_domain"/>
</dbReference>
<accession>A0A813E447</accession>
<protein>
    <submittedName>
        <fullName evidence="11">Uncharacterized protein</fullName>
    </submittedName>
</protein>
<evidence type="ECO:0000256" key="3">
    <source>
        <dbReference type="ARBA" id="ARBA00022443"/>
    </source>
</evidence>
<evidence type="ECO:0000313" key="12">
    <source>
        <dbReference type="Proteomes" id="UP000654075"/>
    </source>
</evidence>
<dbReference type="InterPro" id="IPR016635">
    <property type="entry name" value="AP_complex_ssu"/>
</dbReference>
<feature type="domain" description="SH3" evidence="9">
    <location>
        <begin position="500"/>
        <end position="566"/>
    </location>
</feature>
<dbReference type="GO" id="GO:0016192">
    <property type="term" value="P:vesicle-mediated transport"/>
    <property type="evidence" value="ECO:0007669"/>
    <property type="project" value="InterPro"/>
</dbReference>
<dbReference type="InterPro" id="IPR000804">
    <property type="entry name" value="Clathrin_sm-chain_CS"/>
</dbReference>
<dbReference type="SUPFAM" id="SSF51197">
    <property type="entry name" value="Clavaminate synthase-like"/>
    <property type="match status" value="1"/>
</dbReference>
<dbReference type="SUPFAM" id="SSF64356">
    <property type="entry name" value="SNARE-like"/>
    <property type="match status" value="1"/>
</dbReference>
<dbReference type="Gene3D" id="2.60.120.590">
    <property type="entry name" value="Alpha-ketoglutarate-dependent dioxygenase AlkB-like"/>
    <property type="match status" value="1"/>
</dbReference>
<comment type="similarity">
    <text evidence="2">Belongs to the adaptor complexes small subunit family.</text>
</comment>
<evidence type="ECO:0000256" key="2">
    <source>
        <dbReference type="ARBA" id="ARBA00006972"/>
    </source>
</evidence>
<dbReference type="PANTHER" id="PTHR11753">
    <property type="entry name" value="ADAPTOR COMPLEXES SMALL SUBUNIT FAMILY"/>
    <property type="match status" value="1"/>
</dbReference>
<proteinExistence type="inferred from homology"/>
<evidence type="ECO:0000259" key="10">
    <source>
        <dbReference type="PROSITE" id="PS51471"/>
    </source>
</evidence>
<dbReference type="GO" id="GO:0006886">
    <property type="term" value="P:intracellular protein transport"/>
    <property type="evidence" value="ECO:0007669"/>
    <property type="project" value="InterPro"/>
</dbReference>
<dbReference type="SUPFAM" id="SSF50044">
    <property type="entry name" value="SH3-domain"/>
    <property type="match status" value="1"/>
</dbReference>
<evidence type="ECO:0000256" key="4">
    <source>
        <dbReference type="ARBA" id="ARBA00022448"/>
    </source>
</evidence>
<name>A0A813E447_POLGL</name>
<feature type="domain" description="Fe2OG dioxygenase" evidence="10">
    <location>
        <begin position="807"/>
        <end position="916"/>
    </location>
</feature>
<dbReference type="GO" id="GO:0030117">
    <property type="term" value="C:membrane coat"/>
    <property type="evidence" value="ECO:0007669"/>
    <property type="project" value="InterPro"/>
</dbReference>
<dbReference type="PROSITE" id="PS50002">
    <property type="entry name" value="SH3"/>
    <property type="match status" value="1"/>
</dbReference>